<organism evidence="1 2">
    <name type="scientific">Brassica napus</name>
    <name type="common">Rape</name>
    <dbReference type="NCBI Taxonomy" id="3708"/>
    <lineage>
        <taxon>Eukaryota</taxon>
        <taxon>Viridiplantae</taxon>
        <taxon>Streptophyta</taxon>
        <taxon>Embryophyta</taxon>
        <taxon>Tracheophyta</taxon>
        <taxon>Spermatophyta</taxon>
        <taxon>Magnoliopsida</taxon>
        <taxon>eudicotyledons</taxon>
        <taxon>Gunneridae</taxon>
        <taxon>Pentapetalae</taxon>
        <taxon>rosids</taxon>
        <taxon>malvids</taxon>
        <taxon>Brassicales</taxon>
        <taxon>Brassicaceae</taxon>
        <taxon>Brassiceae</taxon>
        <taxon>Brassica</taxon>
    </lineage>
</organism>
<sequence length="109" mass="12363">MKLGLTQNPFCFYDDAVSIFLLTISGTRNERNQSTNRFSTASPRIPIRALDHDLVRPHQALLLLGRFQQTHGSISKSVAGDVSVFSNKHSVRLLRRTNPFLEKLFNCFS</sequence>
<evidence type="ECO:0000313" key="2">
    <source>
        <dbReference type="Proteomes" id="UP000824890"/>
    </source>
</evidence>
<dbReference type="EMBL" id="JAGKQM010002171">
    <property type="protein sequence ID" value="KAH0850095.1"/>
    <property type="molecule type" value="Genomic_DNA"/>
</dbReference>
<dbReference type="Proteomes" id="UP000824890">
    <property type="component" value="Unassembled WGS sequence"/>
</dbReference>
<keyword evidence="2" id="KW-1185">Reference proteome</keyword>
<proteinExistence type="predicted"/>
<evidence type="ECO:0000313" key="1">
    <source>
        <dbReference type="EMBL" id="KAH0850095.1"/>
    </source>
</evidence>
<protein>
    <submittedName>
        <fullName evidence="1">Uncharacterized protein</fullName>
    </submittedName>
</protein>
<name>A0ABQ7X4S3_BRANA</name>
<reference evidence="1 2" key="1">
    <citation type="submission" date="2021-05" db="EMBL/GenBank/DDBJ databases">
        <title>Genome Assembly of Synthetic Allotetraploid Brassica napus Reveals Homoeologous Exchanges between Subgenomes.</title>
        <authorList>
            <person name="Davis J.T."/>
        </authorList>
    </citation>
    <scope>NUCLEOTIDE SEQUENCE [LARGE SCALE GENOMIC DNA]</scope>
    <source>
        <strain evidence="2">cv. Da-Ae</strain>
        <tissue evidence="1">Seedling</tissue>
    </source>
</reference>
<accession>A0ABQ7X4S3</accession>
<gene>
    <name evidence="1" type="ORF">HID58_095800</name>
</gene>
<comment type="caution">
    <text evidence="1">The sequence shown here is derived from an EMBL/GenBank/DDBJ whole genome shotgun (WGS) entry which is preliminary data.</text>
</comment>